<organism evidence="2 5">
    <name type="scientific">Ustilaginoidea virens</name>
    <name type="common">Rice false smut fungus</name>
    <name type="synonym">Villosiclava virens</name>
    <dbReference type="NCBI Taxonomy" id="1159556"/>
    <lineage>
        <taxon>Eukaryota</taxon>
        <taxon>Fungi</taxon>
        <taxon>Dikarya</taxon>
        <taxon>Ascomycota</taxon>
        <taxon>Pezizomycotina</taxon>
        <taxon>Sordariomycetes</taxon>
        <taxon>Hypocreomycetidae</taxon>
        <taxon>Hypocreales</taxon>
        <taxon>Clavicipitaceae</taxon>
        <taxon>Ustilaginoidea</taxon>
    </lineage>
</organism>
<evidence type="ECO:0000256" key="1">
    <source>
        <dbReference type="SAM" id="MobiDB-lite"/>
    </source>
</evidence>
<evidence type="ECO:0000313" key="3">
    <source>
        <dbReference type="EMBL" id="QUC17522.1"/>
    </source>
</evidence>
<dbReference type="Proteomes" id="UP000054053">
    <property type="component" value="Unassembled WGS sequence"/>
</dbReference>
<sequence>MSKTAFHQKDDKNTGALDNEAPEGQVHDDSYVTGESEPIPVQGDDDAVADPIKETTADSDKALERDEKEAIDKSNIIRDRTRGAKPRGQYTEPDDSQLGLTE</sequence>
<dbReference type="HOGENOM" id="CLU_139257_2_0_1"/>
<reference evidence="3" key="3">
    <citation type="submission" date="2020-03" db="EMBL/GenBank/DDBJ databases">
        <title>A mixture of massive structural variations and highly conserved coding sequences in Ustilaginoidea virens genome.</title>
        <authorList>
            <person name="Zhang K."/>
            <person name="Zhao Z."/>
            <person name="Zhang Z."/>
            <person name="Li Y."/>
            <person name="Hsiang T."/>
            <person name="Sun W."/>
        </authorList>
    </citation>
    <scope>NUCLEOTIDE SEQUENCE</scope>
    <source>
        <strain evidence="3">UV-8b</strain>
    </source>
</reference>
<dbReference type="GeneID" id="66062541"/>
<reference evidence="2" key="1">
    <citation type="journal article" date="2016" name="Genome Announc.">
        <title>Genome Sequence of Ustilaginoidea virens IPU010, a Rice Pathogenic Fungus Causing False Smut.</title>
        <authorList>
            <person name="Kumagai T."/>
            <person name="Ishii T."/>
            <person name="Terai G."/>
            <person name="Umemura M."/>
            <person name="Machida M."/>
            <person name="Asai K."/>
        </authorList>
    </citation>
    <scope>NUCLEOTIDE SEQUENCE [LARGE SCALE GENOMIC DNA]</scope>
    <source>
        <strain evidence="2">IPU010</strain>
    </source>
</reference>
<reference evidence="5" key="2">
    <citation type="journal article" date="2016" name="Genome Announc.">
        <title>Genome sequence of Ustilaginoidea virens IPU010, a rice pathogenic fungus causing false smut.</title>
        <authorList>
            <person name="Kumagai T."/>
            <person name="Ishii T."/>
            <person name="Terai G."/>
            <person name="Umemura M."/>
            <person name="Machida M."/>
            <person name="Asai K."/>
        </authorList>
    </citation>
    <scope>NUCLEOTIDE SEQUENCE [LARGE SCALE GENOMIC DNA]</scope>
    <source>
        <strain evidence="5">IPU010</strain>
    </source>
</reference>
<dbReference type="EMBL" id="CP072753">
    <property type="protein sequence ID" value="QUC17522.1"/>
    <property type="molecule type" value="Genomic_DNA"/>
</dbReference>
<dbReference type="Proteomes" id="UP000027002">
    <property type="component" value="Chromosome 1"/>
</dbReference>
<dbReference type="EMBL" id="BBTG02000007">
    <property type="protein sequence ID" value="GAO13618.1"/>
    <property type="molecule type" value="Genomic_DNA"/>
</dbReference>
<dbReference type="AlphaFoldDB" id="A0A063BPK8"/>
<dbReference type="KEGG" id="uvi:66062541"/>
<evidence type="ECO:0008006" key="6">
    <source>
        <dbReference type="Google" id="ProtNLM"/>
    </source>
</evidence>
<dbReference type="RefSeq" id="XP_042995195.1">
    <property type="nucleotide sequence ID" value="XM_043139261.1"/>
</dbReference>
<name>A0A063BPK8_USTVR</name>
<evidence type="ECO:0000313" key="2">
    <source>
        <dbReference type="EMBL" id="GAO13618.1"/>
    </source>
</evidence>
<proteinExistence type="predicted"/>
<feature type="compositionally biased region" description="Basic and acidic residues" evidence="1">
    <location>
        <begin position="51"/>
        <end position="82"/>
    </location>
</feature>
<dbReference type="OrthoDB" id="4357148at2759"/>
<gene>
    <name evidence="3" type="ORF">UV8b_01763</name>
    <name evidence="2" type="ORF">UVI_02017270</name>
</gene>
<protein>
    <recommendedName>
        <fullName evidence="6">Histone chaperone domain-containing protein</fullName>
    </recommendedName>
</protein>
<accession>A0A063BPK8</accession>
<keyword evidence="4" id="KW-1185">Reference proteome</keyword>
<evidence type="ECO:0000313" key="5">
    <source>
        <dbReference type="Proteomes" id="UP000054053"/>
    </source>
</evidence>
<feature type="region of interest" description="Disordered" evidence="1">
    <location>
        <begin position="1"/>
        <end position="102"/>
    </location>
</feature>
<evidence type="ECO:0000313" key="4">
    <source>
        <dbReference type="Proteomes" id="UP000027002"/>
    </source>
</evidence>